<feature type="transmembrane region" description="Helical" evidence="1">
    <location>
        <begin position="107"/>
        <end position="126"/>
    </location>
</feature>
<keyword evidence="1" id="KW-1133">Transmembrane helix</keyword>
<keyword evidence="3" id="KW-1185">Reference proteome</keyword>
<dbReference type="Proteomes" id="UP000316092">
    <property type="component" value="Unassembled WGS sequence"/>
</dbReference>
<feature type="transmembrane region" description="Helical" evidence="1">
    <location>
        <begin position="81"/>
        <end position="101"/>
    </location>
</feature>
<gene>
    <name evidence="2" type="ORF">FNU79_17760</name>
</gene>
<organism evidence="2 3">
    <name type="scientific">Deinococcus detaillensis</name>
    <dbReference type="NCBI Taxonomy" id="2592048"/>
    <lineage>
        <taxon>Bacteria</taxon>
        <taxon>Thermotogati</taxon>
        <taxon>Deinococcota</taxon>
        <taxon>Deinococci</taxon>
        <taxon>Deinococcales</taxon>
        <taxon>Deinococcaceae</taxon>
        <taxon>Deinococcus</taxon>
    </lineage>
</organism>
<evidence type="ECO:0000313" key="3">
    <source>
        <dbReference type="Proteomes" id="UP000316092"/>
    </source>
</evidence>
<feature type="transmembrane region" description="Helical" evidence="1">
    <location>
        <begin position="7"/>
        <end position="27"/>
    </location>
</feature>
<sequence length="163" mass="18451">MSQHKILRFVVPIEIILVVGYILKNIYNSDTSLAKSSSWILIYALFHILYLIFTNFAIFFPDYGRKNIGKPVRRLPQTLKTLIPLYGVLTVLFTIDAVLNLKLASNPITLFLSFAVMPYIMSRSVNKRSFENVLRMANATNVPGIAVQGPQNVTDYSKAVRPK</sequence>
<dbReference type="RefSeq" id="WP_143722133.1">
    <property type="nucleotide sequence ID" value="NZ_VKDB01000040.1"/>
</dbReference>
<evidence type="ECO:0000256" key="1">
    <source>
        <dbReference type="SAM" id="Phobius"/>
    </source>
</evidence>
<proteinExistence type="predicted"/>
<accession>A0A553UH54</accession>
<comment type="caution">
    <text evidence="2">The sequence shown here is derived from an EMBL/GenBank/DDBJ whole genome shotgun (WGS) entry which is preliminary data.</text>
</comment>
<dbReference type="AlphaFoldDB" id="A0A553UH54"/>
<keyword evidence="1" id="KW-0812">Transmembrane</keyword>
<evidence type="ECO:0000313" key="2">
    <source>
        <dbReference type="EMBL" id="TSA79537.1"/>
    </source>
</evidence>
<dbReference type="EMBL" id="VKDB01000040">
    <property type="protein sequence ID" value="TSA79537.1"/>
    <property type="molecule type" value="Genomic_DNA"/>
</dbReference>
<protein>
    <submittedName>
        <fullName evidence="2">Uncharacterized protein</fullName>
    </submittedName>
</protein>
<name>A0A553UH54_9DEIO</name>
<keyword evidence="1" id="KW-0472">Membrane</keyword>
<reference evidence="2 3" key="1">
    <citation type="submission" date="2019-07" db="EMBL/GenBank/DDBJ databases">
        <title>Deinococcus detaillus sp. nov., isolated from humus soil in Antarctica.</title>
        <authorList>
            <person name="Zhang K."/>
        </authorList>
    </citation>
    <scope>NUCLEOTIDE SEQUENCE [LARGE SCALE GENOMIC DNA]</scope>
    <source>
        <strain evidence="2 3">H1</strain>
    </source>
</reference>
<feature type="transmembrane region" description="Helical" evidence="1">
    <location>
        <begin position="39"/>
        <end position="60"/>
    </location>
</feature>